<evidence type="ECO:0000259" key="1">
    <source>
        <dbReference type="Pfam" id="PF01869"/>
    </source>
</evidence>
<evidence type="ECO:0000259" key="2">
    <source>
        <dbReference type="Pfam" id="PF09989"/>
    </source>
</evidence>
<gene>
    <name evidence="3" type="ORF">IAB98_03895</name>
</gene>
<dbReference type="EMBL" id="DVHU01000033">
    <property type="protein sequence ID" value="HIR92552.1"/>
    <property type="molecule type" value="Genomic_DNA"/>
</dbReference>
<reference evidence="3" key="2">
    <citation type="journal article" date="2021" name="PeerJ">
        <title>Extensive microbial diversity within the chicken gut microbiome revealed by metagenomics and culture.</title>
        <authorList>
            <person name="Gilroy R."/>
            <person name="Ravi A."/>
            <person name="Getino M."/>
            <person name="Pursley I."/>
            <person name="Horton D.L."/>
            <person name="Alikhan N.F."/>
            <person name="Baker D."/>
            <person name="Gharbi K."/>
            <person name="Hall N."/>
            <person name="Watson M."/>
            <person name="Adriaenssens E.M."/>
            <person name="Foster-Nyarko E."/>
            <person name="Jarju S."/>
            <person name="Secka A."/>
            <person name="Antonio M."/>
            <person name="Oren A."/>
            <person name="Chaudhuri R.R."/>
            <person name="La Ragione R."/>
            <person name="Hildebrand F."/>
            <person name="Pallen M.J."/>
        </authorList>
    </citation>
    <scope>NUCLEOTIDE SEQUENCE</scope>
    <source>
        <strain evidence="3">ChiSxjej1B13-7041</strain>
    </source>
</reference>
<dbReference type="InterPro" id="IPR018709">
    <property type="entry name" value="CoA_activase_DUF2229"/>
</dbReference>
<dbReference type="CDD" id="cd24035">
    <property type="entry name" value="ASKHA_NBD_O66634-like_rpt2"/>
    <property type="match status" value="1"/>
</dbReference>
<feature type="domain" description="DUF2229" evidence="2">
    <location>
        <begin position="675"/>
        <end position="891"/>
    </location>
</feature>
<dbReference type="InterPro" id="IPR043129">
    <property type="entry name" value="ATPase_NBD"/>
</dbReference>
<organism evidence="3 4">
    <name type="scientific">Candidatus Egerieimonas intestinavium</name>
    <dbReference type="NCBI Taxonomy" id="2840777"/>
    <lineage>
        <taxon>Bacteria</taxon>
        <taxon>Bacillati</taxon>
        <taxon>Bacillota</taxon>
        <taxon>Clostridia</taxon>
        <taxon>Lachnospirales</taxon>
        <taxon>Lachnospiraceae</taxon>
        <taxon>Lachnospiraceae incertae sedis</taxon>
        <taxon>Candidatus Egerieimonas</taxon>
    </lineage>
</organism>
<evidence type="ECO:0000313" key="3">
    <source>
        <dbReference type="EMBL" id="HIR92552.1"/>
    </source>
</evidence>
<accession>A0A9D1EIB6</accession>
<dbReference type="PANTHER" id="PTHR32329">
    <property type="entry name" value="BIFUNCTIONAL PROTEIN [INCLUDES 2-HYDROXYACYL-COA DEHYDRATASE (N-TER) AND ITS ACTIVATOR DOMAIN (C_TERM)-RELATED"/>
    <property type="match status" value="1"/>
</dbReference>
<dbReference type="InterPro" id="IPR051805">
    <property type="entry name" value="Dehydratase_Activator_Redct"/>
</dbReference>
<comment type="caution">
    <text evidence="3">The sequence shown here is derived from an EMBL/GenBank/DDBJ whole genome shotgun (WGS) entry which is preliminary data.</text>
</comment>
<dbReference type="SUPFAM" id="SSF53067">
    <property type="entry name" value="Actin-like ATPase domain"/>
    <property type="match status" value="2"/>
</dbReference>
<feature type="domain" description="ATPase BadF/BadG/BcrA/BcrD type" evidence="1">
    <location>
        <begin position="325"/>
        <end position="579"/>
    </location>
</feature>
<dbReference type="Gene3D" id="3.30.420.40">
    <property type="match status" value="4"/>
</dbReference>
<name>A0A9D1EIB6_9FIRM</name>
<evidence type="ECO:0000313" key="4">
    <source>
        <dbReference type="Proteomes" id="UP000886841"/>
    </source>
</evidence>
<dbReference type="Pfam" id="PF09989">
    <property type="entry name" value="DUF2229"/>
    <property type="match status" value="1"/>
</dbReference>
<proteinExistence type="predicted"/>
<dbReference type="PANTHER" id="PTHR32329:SF4">
    <property type="entry name" value="ACTIVATOR OF 2-HYDROXYACYL-COA DEHYDRATASE"/>
    <property type="match status" value="1"/>
</dbReference>
<dbReference type="CDD" id="cd24034">
    <property type="entry name" value="ASKHA_NBD_O66634-like_rpt1"/>
    <property type="match status" value="1"/>
</dbReference>
<dbReference type="Proteomes" id="UP000886841">
    <property type="component" value="Unassembled WGS sequence"/>
</dbReference>
<feature type="domain" description="ATPase BadF/BadG/BcrA/BcrD type" evidence="1">
    <location>
        <begin position="9"/>
        <end position="224"/>
    </location>
</feature>
<reference evidence="3" key="1">
    <citation type="submission" date="2020-10" db="EMBL/GenBank/DDBJ databases">
        <authorList>
            <person name="Gilroy R."/>
        </authorList>
    </citation>
    <scope>NUCLEOTIDE SEQUENCE</scope>
    <source>
        <strain evidence="3">ChiSxjej1B13-7041</strain>
    </source>
</reference>
<sequence>MMNHKTYTLGIDIGSTTVKIAILDEAHNLLFADYERHYANIQETLAALLTKAKGQLGDLMLRPVITGSGGLSLANHLQVPFVQEVIAVSSALQERAPQTDVAIELGGEDAKIIYFEGGTIEQRMNGICAGGTGSFIDQMASLLQTDAVGLNEYAKNYKALYPIAARCGVFAKSDIQPLINEGATKEDLSASIFQAVVNQTISGLACGKPIRGHIAFLGGPLHFLDQLKESFIRTLKLDEEHAISPENSHLFAAMGSAMNAKEDAQEISLAALEERLHTAIHLEFEVARMEPLFASQEEYDEFNRRQSQYNVATADLDTYEGNCYLGIDAGSTTTKAALVGEDGSLLYSFYSNNNGNPLATSIRAILEIYDHMPPSARIAYSCSTGYGEALIKAALMLDEGEVETVSHYYAAAFFNPQVDCILDIGGQDMKCIKIKNHTVDSVQLNEACSSGCGSFIETFAKSLNYSVQDFAKAALFAEHPIDLGTRCTVFMNSKVKQAQKEGASVADISAGLAYSVIKNALYKVIKVSSASELGSHIVVQGGTFYNDAVLRSFEKIADCQAVRPDIAGIMGAFGAALIARERCTEDSETTMLPLEKIKSLKYSTTMANCKGCTNNCRLTINRFSGGRQYISGNRCERGIGKEKNKENIPNLFDYKYKKIFGYEPLSATEATRGQVGIPRVLNMFENYPFWFTFFTKLRFQVVLSPTSTRKIYELGIESIPSESECYPAKLAHGHVTWLIKQGVKFIFYPCIPYERTEFEDSVNHYNCPIVTSYAENIKNNVDELNDPSIIFKNPFLALTNEETATQRLVEEFSSIPASEVRAAAHAAWRELHRMREDIRRKGEETLDYLEKTGRRGIVLAGRPYHIDPEIHHGIPELINSYGVAVLTEDSISHLAPLERPLRVNDQWMYHTRLYAAANFVKLKDNLDLIQLNSFGCGLDAVTTDQVAEILNDSDKIYTCLKIDEVNNLGAARIRVRSLLAALRVRDQQKKKRKIVPASISKVSFTKEMRKNYTILCPQMSPIHFSIVEAGFKAAGYNLEVLPNDNKEAVDVGLKYVNNDACYPSLMVVGQVMQALLSGKYDVNRVAVIMSQTGGGCRASNYIAFIRRALKKAGLEQVPVISINLSGLESNPGFKITPDLARRLAYGAVFGDILMKCLYRMRPYEVKKGSADRLHRKWEKYCIGFISGKRLSHTKFKQICRTMIRDFDQLPIHEDLKKPRVGIVGEILVKFLPAANNYLAELLEREGAEAVCPDLIDFMNYCFYNQNFKHEKLGFAKKSALLGNAGIAAIEWLRDAATKEFAKSKHFTPPAKIQDLAKMAEPIVSTGNQTGEGWFLTGEMMELIHGGVNNIVCVQPFGCLPNHVVGKGVIKAIRHQQPEANIVAIDYDPGASEVNQLNRIKLMLSTAVKNLK</sequence>
<protein>
    <submittedName>
        <fullName evidence="3">2-hydroxyacyl-CoA dehydratase</fullName>
    </submittedName>
</protein>
<dbReference type="Pfam" id="PF01869">
    <property type="entry name" value="BcrAD_BadFG"/>
    <property type="match status" value="2"/>
</dbReference>
<dbReference type="InterPro" id="IPR002731">
    <property type="entry name" value="ATPase_BadF"/>
</dbReference>